<accession>A0A5B8VEQ8</accession>
<reference evidence="5 6" key="1">
    <citation type="journal article" date="2016" name="Int. J. Syst. Evol. Microbiol.">
        <title>Panacibacter ginsenosidivorans gen. nov., sp. nov., with ginsenoside converting activity isolated from soil of a ginseng field.</title>
        <authorList>
            <person name="Siddiqi M.Z."/>
            <person name="Muhammad Shafi S."/>
            <person name="Choi K.D."/>
            <person name="Im W.T."/>
        </authorList>
    </citation>
    <scope>NUCLEOTIDE SEQUENCE [LARGE SCALE GENOMIC DNA]</scope>
    <source>
        <strain evidence="5 6">Gsoil1550</strain>
    </source>
</reference>
<evidence type="ECO:0000259" key="4">
    <source>
        <dbReference type="PROSITE" id="PS50043"/>
    </source>
</evidence>
<evidence type="ECO:0000313" key="6">
    <source>
        <dbReference type="Proteomes" id="UP000321533"/>
    </source>
</evidence>
<dbReference type="CDD" id="cd06170">
    <property type="entry name" value="LuxR_C_like"/>
    <property type="match status" value="1"/>
</dbReference>
<evidence type="ECO:0000313" key="5">
    <source>
        <dbReference type="EMBL" id="QEC69994.1"/>
    </source>
</evidence>
<feature type="domain" description="HTH luxR-type" evidence="4">
    <location>
        <begin position="200"/>
        <end position="265"/>
    </location>
</feature>
<dbReference type="SUPFAM" id="SSF46894">
    <property type="entry name" value="C-terminal effector domain of the bipartite response regulators"/>
    <property type="match status" value="1"/>
</dbReference>
<dbReference type="InterPro" id="IPR016032">
    <property type="entry name" value="Sig_transdc_resp-reg_C-effctor"/>
</dbReference>
<dbReference type="Proteomes" id="UP000321533">
    <property type="component" value="Chromosome"/>
</dbReference>
<dbReference type="PANTHER" id="PTHR44688:SF16">
    <property type="entry name" value="DNA-BINDING TRANSCRIPTIONAL ACTIVATOR DEVR_DOSR"/>
    <property type="match status" value="1"/>
</dbReference>
<dbReference type="GO" id="GO:0003677">
    <property type="term" value="F:DNA binding"/>
    <property type="evidence" value="ECO:0007669"/>
    <property type="project" value="UniProtKB-KW"/>
</dbReference>
<dbReference type="EMBL" id="CP042435">
    <property type="protein sequence ID" value="QEC69994.1"/>
    <property type="molecule type" value="Genomic_DNA"/>
</dbReference>
<keyword evidence="3" id="KW-0804">Transcription</keyword>
<dbReference type="OrthoDB" id="1727128at2"/>
<organism evidence="5 6">
    <name type="scientific">Panacibacter ginsenosidivorans</name>
    <dbReference type="NCBI Taxonomy" id="1813871"/>
    <lineage>
        <taxon>Bacteria</taxon>
        <taxon>Pseudomonadati</taxon>
        <taxon>Bacteroidota</taxon>
        <taxon>Chitinophagia</taxon>
        <taxon>Chitinophagales</taxon>
        <taxon>Chitinophagaceae</taxon>
        <taxon>Panacibacter</taxon>
    </lineage>
</organism>
<keyword evidence="1" id="KW-0805">Transcription regulation</keyword>
<keyword evidence="2" id="KW-0238">DNA-binding</keyword>
<gene>
    <name evidence="5" type="ORF">FRZ67_22830</name>
</gene>
<evidence type="ECO:0000256" key="1">
    <source>
        <dbReference type="ARBA" id="ARBA00023015"/>
    </source>
</evidence>
<dbReference type="SMART" id="SM00421">
    <property type="entry name" value="HTH_LUXR"/>
    <property type="match status" value="1"/>
</dbReference>
<dbReference type="PROSITE" id="PS00622">
    <property type="entry name" value="HTH_LUXR_1"/>
    <property type="match status" value="1"/>
</dbReference>
<dbReference type="RefSeq" id="WP_147192870.1">
    <property type="nucleotide sequence ID" value="NZ_CP042435.1"/>
</dbReference>
<sequence>MGKLNNNNTWLGFMKKMSSEYVNPQHIQIEGIEKILSLNQQFNNFFYHSIPAIYLLDYTTGKYLIMSNSSQIHLGYKPNVFMENGIGFTIDSYHKDDLQLYNEKMFPDRLETLKAIPPEEQQNYVFSYSFRLKNSKGAYVNLLQRNCFVKSDSNGMPLLSLGMVINVEHFKKENPVVQLVEKINPEDNSCEPVYKKTYYLKEEEQLISKREKEILLWMAEGLTSNDIANKLFISEHTVINHRKNMLLKYGVNNVAALIAYALRNNII</sequence>
<keyword evidence="6" id="KW-1185">Reference proteome</keyword>
<dbReference type="KEGG" id="pgin:FRZ67_22830"/>
<dbReference type="InterPro" id="IPR036388">
    <property type="entry name" value="WH-like_DNA-bd_sf"/>
</dbReference>
<dbReference type="Gene3D" id="3.30.450.20">
    <property type="entry name" value="PAS domain"/>
    <property type="match status" value="1"/>
</dbReference>
<name>A0A5B8VEQ8_9BACT</name>
<proteinExistence type="predicted"/>
<evidence type="ECO:0000256" key="2">
    <source>
        <dbReference type="ARBA" id="ARBA00023125"/>
    </source>
</evidence>
<dbReference type="InterPro" id="IPR000792">
    <property type="entry name" value="Tscrpt_reg_LuxR_C"/>
</dbReference>
<dbReference type="AlphaFoldDB" id="A0A5B8VEQ8"/>
<protein>
    <submittedName>
        <fullName evidence="5">Helix-turn-helix transcriptional regulator</fullName>
    </submittedName>
</protein>
<evidence type="ECO:0000256" key="3">
    <source>
        <dbReference type="ARBA" id="ARBA00023163"/>
    </source>
</evidence>
<dbReference type="PANTHER" id="PTHR44688">
    <property type="entry name" value="DNA-BINDING TRANSCRIPTIONAL ACTIVATOR DEVR_DOSR"/>
    <property type="match status" value="1"/>
</dbReference>
<dbReference type="Pfam" id="PF00196">
    <property type="entry name" value="GerE"/>
    <property type="match status" value="1"/>
</dbReference>
<dbReference type="PRINTS" id="PR00038">
    <property type="entry name" value="HTHLUXR"/>
</dbReference>
<dbReference type="PROSITE" id="PS50043">
    <property type="entry name" value="HTH_LUXR_2"/>
    <property type="match status" value="1"/>
</dbReference>
<dbReference type="GO" id="GO:0006355">
    <property type="term" value="P:regulation of DNA-templated transcription"/>
    <property type="evidence" value="ECO:0007669"/>
    <property type="project" value="InterPro"/>
</dbReference>
<dbReference type="Gene3D" id="1.10.10.10">
    <property type="entry name" value="Winged helix-like DNA-binding domain superfamily/Winged helix DNA-binding domain"/>
    <property type="match status" value="1"/>
</dbReference>